<comment type="caution">
    <text evidence="1">The sequence shown here is derived from an EMBL/GenBank/DDBJ whole genome shotgun (WGS) entry which is preliminary data.</text>
</comment>
<reference evidence="1" key="1">
    <citation type="journal article" date="2015" name="Proc. Natl. Acad. Sci. U.S.A.">
        <title>Networks of energetic and metabolic interactions define dynamics in microbial communities.</title>
        <authorList>
            <person name="Embree M."/>
            <person name="Liu J.K."/>
            <person name="Al-Bassam M.M."/>
            <person name="Zengler K."/>
        </authorList>
    </citation>
    <scope>NUCLEOTIDE SEQUENCE</scope>
</reference>
<organism evidence="1">
    <name type="scientific">hydrocarbon metagenome</name>
    <dbReference type="NCBI Taxonomy" id="938273"/>
    <lineage>
        <taxon>unclassified sequences</taxon>
        <taxon>metagenomes</taxon>
        <taxon>ecological metagenomes</taxon>
    </lineage>
</organism>
<gene>
    <name evidence="1" type="ORF">ASZ90_013056</name>
</gene>
<proteinExistence type="predicted"/>
<sequence>MAASDKEMAAQASDQLEYEYALKRYHIEMAANLRDRLARMDEAIELIQTIRKETSELFTELFPEAA</sequence>
<protein>
    <submittedName>
        <fullName evidence="1">Uncharacterized protein</fullName>
    </submittedName>
</protein>
<dbReference type="AlphaFoldDB" id="A0A0W8F8N5"/>
<name>A0A0W8F8N5_9ZZZZ</name>
<accession>A0A0W8F8N5</accession>
<evidence type="ECO:0000313" key="1">
    <source>
        <dbReference type="EMBL" id="KUG17236.1"/>
    </source>
</evidence>
<dbReference type="EMBL" id="LNQE01001455">
    <property type="protein sequence ID" value="KUG17236.1"/>
    <property type="molecule type" value="Genomic_DNA"/>
</dbReference>